<proteinExistence type="predicted"/>
<evidence type="ECO:0000313" key="2">
    <source>
        <dbReference type="EMBL" id="OXA99313.1"/>
    </source>
</evidence>
<feature type="transmembrane region" description="Helical" evidence="1">
    <location>
        <begin position="75"/>
        <end position="92"/>
    </location>
</feature>
<dbReference type="Proteomes" id="UP000198336">
    <property type="component" value="Unassembled WGS sequence"/>
</dbReference>
<keyword evidence="1" id="KW-0812">Transmembrane</keyword>
<keyword evidence="3" id="KW-1185">Reference proteome</keyword>
<name>A0A226HYM7_9FLAO</name>
<dbReference type="AlphaFoldDB" id="A0A226HYM7"/>
<keyword evidence="1" id="KW-0472">Membrane</keyword>
<evidence type="ECO:0000256" key="1">
    <source>
        <dbReference type="SAM" id="Phobius"/>
    </source>
</evidence>
<keyword evidence="1" id="KW-1133">Transmembrane helix</keyword>
<sequence length="125" mass="14361">MSIIKILKIVAIISFLMLPGLSENGIPYFAFLLYCLRQFITDLFGNSNSIFWEGFLVLPILATLIVFLISKVNKILSFCFLGLLITQIPSLITNYKRIDFLFLFLFLTFIISSICVIVLIKKKQR</sequence>
<protein>
    <submittedName>
        <fullName evidence="2">Uncharacterized protein</fullName>
    </submittedName>
</protein>
<organism evidence="2 3">
    <name type="scientific">Flavobacterium oncorhynchi</name>
    <dbReference type="NCBI Taxonomy" id="728056"/>
    <lineage>
        <taxon>Bacteria</taxon>
        <taxon>Pseudomonadati</taxon>
        <taxon>Bacteroidota</taxon>
        <taxon>Flavobacteriia</taxon>
        <taxon>Flavobacteriales</taxon>
        <taxon>Flavobacteriaceae</taxon>
        <taxon>Flavobacterium</taxon>
    </lineage>
</organism>
<evidence type="ECO:0000313" key="3">
    <source>
        <dbReference type="Proteomes" id="UP000198336"/>
    </source>
</evidence>
<dbReference type="EMBL" id="MUHA01000015">
    <property type="protein sequence ID" value="OXA99313.1"/>
    <property type="molecule type" value="Genomic_DNA"/>
</dbReference>
<reference evidence="2 3" key="1">
    <citation type="submission" date="2016-11" db="EMBL/GenBank/DDBJ databases">
        <title>Whole genomes of Flavobacteriaceae.</title>
        <authorList>
            <person name="Stine C."/>
            <person name="Li C."/>
            <person name="Tadesse D."/>
        </authorList>
    </citation>
    <scope>NUCLEOTIDE SEQUENCE [LARGE SCALE GENOMIC DNA]</scope>
    <source>
        <strain evidence="2 3">CCUG 59446</strain>
    </source>
</reference>
<feature type="transmembrane region" description="Helical" evidence="1">
    <location>
        <begin position="98"/>
        <end position="120"/>
    </location>
</feature>
<feature type="transmembrane region" description="Helical" evidence="1">
    <location>
        <begin position="50"/>
        <end position="68"/>
    </location>
</feature>
<feature type="transmembrane region" description="Helical" evidence="1">
    <location>
        <begin position="7"/>
        <end position="30"/>
    </location>
</feature>
<gene>
    <name evidence="2" type="ORF">B0A75_11750</name>
</gene>
<comment type="caution">
    <text evidence="2">The sequence shown here is derived from an EMBL/GenBank/DDBJ whole genome shotgun (WGS) entry which is preliminary data.</text>
</comment>
<accession>A0A226HYM7</accession>